<dbReference type="PROSITE" id="PS51456">
    <property type="entry name" value="MYOSIN_MOTOR"/>
    <property type="match status" value="1"/>
</dbReference>
<dbReference type="GO" id="GO:0005524">
    <property type="term" value="F:ATP binding"/>
    <property type="evidence" value="ECO:0007669"/>
    <property type="project" value="UniProtKB-KW"/>
</dbReference>
<keyword evidence="2" id="KW-0067">ATP-binding</keyword>
<feature type="chain" id="PRO_5043752776" evidence="5">
    <location>
        <begin position="22"/>
        <end position="146"/>
    </location>
</feature>
<dbReference type="GO" id="GO:0005886">
    <property type="term" value="C:plasma membrane"/>
    <property type="evidence" value="ECO:0007669"/>
    <property type="project" value="TreeGrafter"/>
</dbReference>
<dbReference type="PANTHER" id="PTHR13140:SF745">
    <property type="entry name" value="UNCONVENTIONAL MYOSIN-VI"/>
    <property type="match status" value="1"/>
</dbReference>
<keyword evidence="4" id="KW-0505">Motor protein</keyword>
<dbReference type="GO" id="GO:0051015">
    <property type="term" value="F:actin filament binding"/>
    <property type="evidence" value="ECO:0007669"/>
    <property type="project" value="TreeGrafter"/>
</dbReference>
<evidence type="ECO:0000313" key="8">
    <source>
        <dbReference type="Proteomes" id="UP001054945"/>
    </source>
</evidence>
<dbReference type="EMBL" id="BPLR01007438">
    <property type="protein sequence ID" value="GIY16902.1"/>
    <property type="molecule type" value="Genomic_DNA"/>
</dbReference>
<dbReference type="Pfam" id="PF00063">
    <property type="entry name" value="Myosin_head"/>
    <property type="match status" value="1"/>
</dbReference>
<dbReference type="GO" id="GO:0030048">
    <property type="term" value="P:actin filament-based movement"/>
    <property type="evidence" value="ECO:0007669"/>
    <property type="project" value="TreeGrafter"/>
</dbReference>
<evidence type="ECO:0000259" key="6">
    <source>
        <dbReference type="PROSITE" id="PS51456"/>
    </source>
</evidence>
<dbReference type="AlphaFoldDB" id="A0AAV4R9U1"/>
<dbReference type="PANTHER" id="PTHR13140">
    <property type="entry name" value="MYOSIN"/>
    <property type="match status" value="1"/>
</dbReference>
<dbReference type="Proteomes" id="UP001054945">
    <property type="component" value="Unassembled WGS sequence"/>
</dbReference>
<reference evidence="7 8" key="1">
    <citation type="submission" date="2021-06" db="EMBL/GenBank/DDBJ databases">
        <title>Caerostris extrusa draft genome.</title>
        <authorList>
            <person name="Kono N."/>
            <person name="Arakawa K."/>
        </authorList>
    </citation>
    <scope>NUCLEOTIDE SEQUENCE [LARGE SCALE GENOMIC DNA]</scope>
</reference>
<dbReference type="GO" id="GO:0016459">
    <property type="term" value="C:myosin complex"/>
    <property type="evidence" value="ECO:0007669"/>
    <property type="project" value="UniProtKB-KW"/>
</dbReference>
<evidence type="ECO:0000313" key="7">
    <source>
        <dbReference type="EMBL" id="GIY16902.1"/>
    </source>
</evidence>
<protein>
    <submittedName>
        <fullName evidence="7">Myosin heavy chain 95F</fullName>
    </submittedName>
</protein>
<comment type="similarity">
    <text evidence="4">Belongs to the TRAFAC class myosin-kinesin ATPase superfamily. Myosin family.</text>
</comment>
<evidence type="ECO:0000256" key="2">
    <source>
        <dbReference type="ARBA" id="ARBA00022840"/>
    </source>
</evidence>
<keyword evidence="5" id="KW-0732">Signal</keyword>
<sequence>MKGKIFILLWLLFLHLGNVSFEDNPDDCKGGCRLAPGAAEILLIISSLLGVDSQYLRQSLLSRVMQTSKGYVVIFNFGNIFSCIRVPLKVHEAQNARDALAKALYSRLFDFIVQCINKSIPFSSSSYYIGVLILQVLVCLNASFIH</sequence>
<keyword evidence="4" id="KW-0518">Myosin</keyword>
<dbReference type="InterPro" id="IPR027417">
    <property type="entry name" value="P-loop_NTPase"/>
</dbReference>
<dbReference type="GO" id="GO:0007015">
    <property type="term" value="P:actin filament organization"/>
    <property type="evidence" value="ECO:0007669"/>
    <property type="project" value="TreeGrafter"/>
</dbReference>
<keyword evidence="3 4" id="KW-0009">Actin-binding</keyword>
<gene>
    <name evidence="7" type="primary">jar</name>
    <name evidence="7" type="ORF">CEXT_557791</name>
</gene>
<dbReference type="GO" id="GO:0030139">
    <property type="term" value="C:endocytic vesicle"/>
    <property type="evidence" value="ECO:0007669"/>
    <property type="project" value="TreeGrafter"/>
</dbReference>
<evidence type="ECO:0000256" key="4">
    <source>
        <dbReference type="PROSITE-ProRule" id="PRU00782"/>
    </source>
</evidence>
<evidence type="ECO:0000256" key="5">
    <source>
        <dbReference type="SAM" id="SignalP"/>
    </source>
</evidence>
<proteinExistence type="inferred from homology"/>
<comment type="caution">
    <text evidence="7">The sequence shown here is derived from an EMBL/GenBank/DDBJ whole genome shotgun (WGS) entry which is preliminary data.</text>
</comment>
<dbReference type="SUPFAM" id="SSF52540">
    <property type="entry name" value="P-loop containing nucleoside triphosphate hydrolases"/>
    <property type="match status" value="1"/>
</dbReference>
<keyword evidence="8" id="KW-1185">Reference proteome</keyword>
<name>A0AAV4R9U1_CAEEX</name>
<dbReference type="GO" id="GO:0000146">
    <property type="term" value="F:microfilament motor activity"/>
    <property type="evidence" value="ECO:0007669"/>
    <property type="project" value="TreeGrafter"/>
</dbReference>
<dbReference type="InterPro" id="IPR001609">
    <property type="entry name" value="Myosin_head_motor_dom-like"/>
</dbReference>
<feature type="signal peptide" evidence="5">
    <location>
        <begin position="1"/>
        <end position="21"/>
    </location>
</feature>
<evidence type="ECO:0000256" key="3">
    <source>
        <dbReference type="ARBA" id="ARBA00023203"/>
    </source>
</evidence>
<organism evidence="7 8">
    <name type="scientific">Caerostris extrusa</name>
    <name type="common">Bark spider</name>
    <name type="synonym">Caerostris bankana</name>
    <dbReference type="NCBI Taxonomy" id="172846"/>
    <lineage>
        <taxon>Eukaryota</taxon>
        <taxon>Metazoa</taxon>
        <taxon>Ecdysozoa</taxon>
        <taxon>Arthropoda</taxon>
        <taxon>Chelicerata</taxon>
        <taxon>Arachnida</taxon>
        <taxon>Araneae</taxon>
        <taxon>Araneomorphae</taxon>
        <taxon>Entelegynae</taxon>
        <taxon>Araneoidea</taxon>
        <taxon>Araneidae</taxon>
        <taxon>Caerostris</taxon>
    </lineage>
</organism>
<accession>A0AAV4R9U1</accession>
<feature type="domain" description="Myosin motor" evidence="6">
    <location>
        <begin position="1"/>
        <end position="146"/>
    </location>
</feature>
<keyword evidence="1" id="KW-0547">Nucleotide-binding</keyword>
<evidence type="ECO:0000256" key="1">
    <source>
        <dbReference type="ARBA" id="ARBA00022741"/>
    </source>
</evidence>
<dbReference type="Gene3D" id="1.20.120.720">
    <property type="entry name" value="Myosin VI head, motor domain, U50 subdomain"/>
    <property type="match status" value="1"/>
</dbReference>
<comment type="caution">
    <text evidence="4">Lacks conserved residue(s) required for the propagation of feature annotation.</text>
</comment>